<comment type="caution">
    <text evidence="1">The sequence shown here is derived from an EMBL/GenBank/DDBJ whole genome shotgun (WGS) entry which is preliminary data.</text>
</comment>
<dbReference type="EMBL" id="DUGH01000036">
    <property type="protein sequence ID" value="HIH16064.1"/>
    <property type="molecule type" value="Genomic_DNA"/>
</dbReference>
<name>A0A7J4JFI7_9ARCH</name>
<sequence length="171" mass="19125">SIIENGQAKPILPGSSAGGGVDYTYYSSPVFLLYYPRGWAAEEVGNGQFAFTAPVEGDPEKNVADQLIVEIWAGEESTPEAYANYEAEFMVEGDRVTGGGAITFKDRAAFVIEVEGPNERTGKPMFYQTVFFRNGKWVYRLQYSMEKARQEKVQPLFEDMLDRFVVGNYQG</sequence>
<dbReference type="Proteomes" id="UP000564964">
    <property type="component" value="Unassembled WGS sequence"/>
</dbReference>
<gene>
    <name evidence="1" type="ORF">HA252_01525</name>
</gene>
<evidence type="ECO:0000313" key="1">
    <source>
        <dbReference type="EMBL" id="HIH16064.1"/>
    </source>
</evidence>
<evidence type="ECO:0000313" key="2">
    <source>
        <dbReference type="Proteomes" id="UP000564964"/>
    </source>
</evidence>
<organism evidence="1 2">
    <name type="scientific">Candidatus Iainarchaeum sp</name>
    <dbReference type="NCBI Taxonomy" id="3101447"/>
    <lineage>
        <taxon>Archaea</taxon>
        <taxon>Candidatus Iainarchaeota</taxon>
        <taxon>Candidatus Iainarchaeia</taxon>
        <taxon>Candidatus Iainarchaeales</taxon>
        <taxon>Candidatus Iainarchaeaceae</taxon>
        <taxon>Candidatus Iainarchaeum</taxon>
    </lineage>
</organism>
<accession>A0A7J4JFI7</accession>
<evidence type="ECO:0008006" key="3">
    <source>
        <dbReference type="Google" id="ProtNLM"/>
    </source>
</evidence>
<proteinExistence type="predicted"/>
<feature type="non-terminal residue" evidence="1">
    <location>
        <position position="1"/>
    </location>
</feature>
<dbReference type="AlphaFoldDB" id="A0A7J4JFI7"/>
<reference evidence="2" key="1">
    <citation type="journal article" date="2020" name="bioRxiv">
        <title>A rank-normalized archaeal taxonomy based on genome phylogeny resolves widespread incomplete and uneven classifications.</title>
        <authorList>
            <person name="Rinke C."/>
            <person name="Chuvochina M."/>
            <person name="Mussig A.J."/>
            <person name="Chaumeil P.-A."/>
            <person name="Waite D.W."/>
            <person name="Whitman W.B."/>
            <person name="Parks D.H."/>
            <person name="Hugenholtz P."/>
        </authorList>
    </citation>
    <scope>NUCLEOTIDE SEQUENCE [LARGE SCALE GENOMIC DNA]</scope>
</reference>
<protein>
    <recommendedName>
        <fullName evidence="3">DUF1795 domain-containing protein</fullName>
    </recommendedName>
</protein>